<feature type="domain" description="Aminoacyl-transfer RNA synthetases class-II family profile" evidence="11">
    <location>
        <begin position="139"/>
        <end position="407"/>
    </location>
</feature>
<feature type="binding site" evidence="7 9">
    <location>
        <begin position="348"/>
        <end position="351"/>
    </location>
    <ligand>
        <name>ATP</name>
        <dbReference type="ChEBI" id="CHEBI:30616"/>
    </ligand>
</feature>
<comment type="catalytic activity">
    <reaction evidence="7">
        <text>tRNA(Sec) + L-serine + ATP = L-seryl-tRNA(Sec) + AMP + diphosphate + H(+)</text>
        <dbReference type="Rhea" id="RHEA:42580"/>
        <dbReference type="Rhea" id="RHEA-COMP:9742"/>
        <dbReference type="Rhea" id="RHEA-COMP:10128"/>
        <dbReference type="ChEBI" id="CHEBI:15378"/>
        <dbReference type="ChEBI" id="CHEBI:30616"/>
        <dbReference type="ChEBI" id="CHEBI:33019"/>
        <dbReference type="ChEBI" id="CHEBI:33384"/>
        <dbReference type="ChEBI" id="CHEBI:78442"/>
        <dbReference type="ChEBI" id="CHEBI:78533"/>
        <dbReference type="ChEBI" id="CHEBI:456215"/>
        <dbReference type="EC" id="6.1.1.11"/>
    </reaction>
</comment>
<dbReference type="Proteomes" id="UP000011732">
    <property type="component" value="Unassembled WGS sequence"/>
</dbReference>
<dbReference type="InterPro" id="IPR042103">
    <property type="entry name" value="SerRS_1_N_sf"/>
</dbReference>
<dbReference type="NCBIfam" id="TIGR00414">
    <property type="entry name" value="serS"/>
    <property type="match status" value="1"/>
</dbReference>
<dbReference type="CDD" id="cd00770">
    <property type="entry name" value="SerRS_core"/>
    <property type="match status" value="1"/>
</dbReference>
<dbReference type="InterPro" id="IPR010978">
    <property type="entry name" value="tRNA-bd_arm"/>
</dbReference>
<comment type="domain">
    <text evidence="7">Consists of two distinct domains, a catalytic core and a N-terminal extension that is involved in tRNA binding.</text>
</comment>
<dbReference type="GO" id="GO:0006434">
    <property type="term" value="P:seryl-tRNA aminoacylation"/>
    <property type="evidence" value="ECO:0007669"/>
    <property type="project" value="UniProtKB-UniRule"/>
</dbReference>
<sequence length="425" mass="47100">MIDLRLLREDPDRVRASQRARGEDVALVDALLSADERRRSSGVRFDELRAEQKSLGKLIGRATGDDKAELLKKAEQLKADVKAADAERDAADTETQELLLKLSNLVHPDVPVGGEEDFVTLETHGSIRDFAAEGFEPKDHLELGQLLGAIDVERGAKVSGSRFYFLTGVGALLELALVNAAMAQATAAGFTPMLTPALVRPQSMAGTGFLGQAAQDVYHLDKDDLYLVGTSEVALAAYHMDEILEADKLPMRYAGFSPCFRREAGSHGKDTRGIFRVHQFDKVEMFSYVAPEDSQEEHKRLLEWEKQWLTSLELPFRVIDVASGDLGSSAARKYDCEAWIPTQGKYRELTSTSDCTEFQSRRLQIRVREDKKVRPLATLNGTLCAVPRTIVAILENHQQPDGSVRVPEVLRPYLGGREILEPVAK</sequence>
<dbReference type="HAMAP" id="MF_00176">
    <property type="entry name" value="Ser_tRNA_synth_type1"/>
    <property type="match status" value="1"/>
</dbReference>
<evidence type="ECO:0000256" key="3">
    <source>
        <dbReference type="ARBA" id="ARBA00022741"/>
    </source>
</evidence>
<evidence type="ECO:0000256" key="8">
    <source>
        <dbReference type="PIRSR" id="PIRSR001529-1"/>
    </source>
</evidence>
<dbReference type="PRINTS" id="PR00981">
    <property type="entry name" value="TRNASYNTHSER"/>
</dbReference>
<comment type="caution">
    <text evidence="12">The sequence shown here is derived from an EMBL/GenBank/DDBJ whole genome shotgun (WGS) entry which is preliminary data.</text>
</comment>
<dbReference type="InterPro" id="IPR006195">
    <property type="entry name" value="aa-tRNA-synth_II"/>
</dbReference>
<evidence type="ECO:0000256" key="2">
    <source>
        <dbReference type="ARBA" id="ARBA00022598"/>
    </source>
</evidence>
<dbReference type="GO" id="GO:0016260">
    <property type="term" value="P:selenocysteine biosynthetic process"/>
    <property type="evidence" value="ECO:0007669"/>
    <property type="project" value="UniProtKB-UniRule"/>
</dbReference>
<name>M3BT37_STREZ</name>
<evidence type="ECO:0000256" key="6">
    <source>
        <dbReference type="ARBA" id="ARBA00023146"/>
    </source>
</evidence>
<dbReference type="InterPro" id="IPR002314">
    <property type="entry name" value="aa-tRNA-synt_IIb"/>
</dbReference>
<feature type="binding site" evidence="7">
    <location>
        <position position="382"/>
    </location>
    <ligand>
        <name>L-serine</name>
        <dbReference type="ChEBI" id="CHEBI:33384"/>
    </ligand>
</feature>
<keyword evidence="4 7" id="KW-0067">ATP-binding</keyword>
<dbReference type="InterPro" id="IPR045864">
    <property type="entry name" value="aa-tRNA-synth_II/BPL/LPL"/>
</dbReference>
<reference evidence="12 13" key="1">
    <citation type="journal article" date="2013" name="Genome Announc.">
        <title>Draft Genome Sequence of Streptomyces gancidicus Strain BKS 13-15.</title>
        <authorList>
            <person name="Kumar S."/>
            <person name="Kaur N."/>
            <person name="Singh N.K."/>
            <person name="Raghava G.P."/>
            <person name="Mayilraj S."/>
        </authorList>
    </citation>
    <scope>NUCLEOTIDE SEQUENCE [LARGE SCALE GENOMIC DNA]</scope>
    <source>
        <strain evidence="12 13">BKS 13-15</strain>
    </source>
</reference>
<dbReference type="PIRSF" id="PIRSF001529">
    <property type="entry name" value="Ser-tRNA-synth_IIa"/>
    <property type="match status" value="1"/>
</dbReference>
<keyword evidence="5 7" id="KW-0648">Protein biosynthesis</keyword>
<evidence type="ECO:0000256" key="1">
    <source>
        <dbReference type="ARBA" id="ARBA00022490"/>
    </source>
</evidence>
<comment type="subunit">
    <text evidence="7">Homodimer. The tRNA molecule binds across the dimer.</text>
</comment>
<feature type="binding site" evidence="8">
    <location>
        <position position="380"/>
    </location>
    <ligand>
        <name>L-serine</name>
        <dbReference type="ChEBI" id="CHEBI:33384"/>
    </ligand>
</feature>
<accession>M3BT37</accession>
<comment type="catalytic activity">
    <reaction evidence="7">
        <text>tRNA(Ser) + L-serine + ATP = L-seryl-tRNA(Ser) + AMP + diphosphate + H(+)</text>
        <dbReference type="Rhea" id="RHEA:12292"/>
        <dbReference type="Rhea" id="RHEA-COMP:9669"/>
        <dbReference type="Rhea" id="RHEA-COMP:9703"/>
        <dbReference type="ChEBI" id="CHEBI:15378"/>
        <dbReference type="ChEBI" id="CHEBI:30616"/>
        <dbReference type="ChEBI" id="CHEBI:33019"/>
        <dbReference type="ChEBI" id="CHEBI:33384"/>
        <dbReference type="ChEBI" id="CHEBI:78442"/>
        <dbReference type="ChEBI" id="CHEBI:78533"/>
        <dbReference type="ChEBI" id="CHEBI:456215"/>
        <dbReference type="EC" id="6.1.1.11"/>
    </reaction>
</comment>
<dbReference type="Gene3D" id="3.30.930.10">
    <property type="entry name" value="Bira Bifunctional Protein, Domain 2"/>
    <property type="match status" value="1"/>
</dbReference>
<comment type="function">
    <text evidence="7">Catalyzes the attachment of serine to tRNA(Ser). Is also able to aminoacylate tRNA(Sec) with serine, to form the misacylated tRNA L-seryl-tRNA(Sec), which will be further converted into selenocysteinyl-tRNA(Sec).</text>
</comment>
<dbReference type="InterPro" id="IPR033729">
    <property type="entry name" value="SerRS_core"/>
</dbReference>
<evidence type="ECO:0000256" key="9">
    <source>
        <dbReference type="PIRSR" id="PIRSR001529-2"/>
    </source>
</evidence>
<dbReference type="SUPFAM" id="SSF46589">
    <property type="entry name" value="tRNA-binding arm"/>
    <property type="match status" value="1"/>
</dbReference>
<feature type="binding site" evidence="7">
    <location>
        <begin position="230"/>
        <end position="232"/>
    </location>
    <ligand>
        <name>L-serine</name>
        <dbReference type="ChEBI" id="CHEBI:33384"/>
    </ligand>
</feature>
<dbReference type="OrthoDB" id="9804647at2"/>
<keyword evidence="2 7" id="KW-0436">Ligase</keyword>
<comment type="similarity">
    <text evidence="7">Belongs to the class-II aminoacyl-tRNA synthetase family. Type-1 seryl-tRNA synthetase subfamily.</text>
</comment>
<dbReference type="PROSITE" id="PS50862">
    <property type="entry name" value="AA_TRNA_LIGASE_II"/>
    <property type="match status" value="1"/>
</dbReference>
<gene>
    <name evidence="7" type="primary">serS</name>
    <name evidence="12" type="ORF">H114_20307</name>
</gene>
<feature type="binding site" evidence="7">
    <location>
        <position position="277"/>
    </location>
    <ligand>
        <name>ATP</name>
        <dbReference type="ChEBI" id="CHEBI:30616"/>
    </ligand>
</feature>
<dbReference type="Pfam" id="PF02403">
    <property type="entry name" value="Seryl_tRNA_N"/>
    <property type="match status" value="1"/>
</dbReference>
<organism evidence="12 13">
    <name type="scientific">Streptomyces gancidicus BKS 13-15</name>
    <dbReference type="NCBI Taxonomy" id="1284664"/>
    <lineage>
        <taxon>Bacteria</taxon>
        <taxon>Bacillati</taxon>
        <taxon>Actinomycetota</taxon>
        <taxon>Actinomycetes</taxon>
        <taxon>Kitasatosporales</taxon>
        <taxon>Streptomycetaceae</taxon>
        <taxon>Streptomyces</taxon>
        <taxon>Streptomyces pseudogriseolus group</taxon>
    </lineage>
</organism>
<dbReference type="GO" id="GO:0005737">
    <property type="term" value="C:cytoplasm"/>
    <property type="evidence" value="ECO:0007669"/>
    <property type="project" value="UniProtKB-SubCell"/>
</dbReference>
<dbReference type="InterPro" id="IPR002317">
    <property type="entry name" value="Ser-tRNA-ligase_type_1"/>
</dbReference>
<dbReference type="EC" id="6.1.1.11" evidence="7"/>
<keyword evidence="6 7" id="KW-0030">Aminoacyl-tRNA synthetase</keyword>
<dbReference type="Gene3D" id="1.10.287.40">
    <property type="entry name" value="Serine-tRNA synthetase, tRNA binding domain"/>
    <property type="match status" value="1"/>
</dbReference>
<feature type="binding site" evidence="7 8">
    <location>
        <position position="284"/>
    </location>
    <ligand>
        <name>L-serine</name>
        <dbReference type="ChEBI" id="CHEBI:33384"/>
    </ligand>
</feature>
<feature type="binding site" evidence="7 9">
    <location>
        <begin position="261"/>
        <end position="263"/>
    </location>
    <ligand>
        <name>ATP</name>
        <dbReference type="ChEBI" id="CHEBI:30616"/>
    </ligand>
</feature>
<evidence type="ECO:0000256" key="4">
    <source>
        <dbReference type="ARBA" id="ARBA00022840"/>
    </source>
</evidence>
<comment type="pathway">
    <text evidence="7">Aminoacyl-tRNA biosynthesis; selenocysteinyl-tRNA(Sec) biosynthesis; L-seryl-tRNA(Sec) from L-serine and tRNA(Sec): step 1/1.</text>
</comment>
<dbReference type="PANTHER" id="PTHR11778">
    <property type="entry name" value="SERYL-TRNA SYNTHETASE"/>
    <property type="match status" value="1"/>
</dbReference>
<feature type="binding site" evidence="9">
    <location>
        <begin position="277"/>
        <end position="280"/>
    </location>
    <ligand>
        <name>ATP</name>
        <dbReference type="ChEBI" id="CHEBI:30616"/>
    </ligand>
</feature>
<evidence type="ECO:0000313" key="12">
    <source>
        <dbReference type="EMBL" id="EMF27104.1"/>
    </source>
</evidence>
<dbReference type="EMBL" id="AOHP01000082">
    <property type="protein sequence ID" value="EMF27104.1"/>
    <property type="molecule type" value="Genomic_DNA"/>
</dbReference>
<evidence type="ECO:0000256" key="10">
    <source>
        <dbReference type="SAM" id="Coils"/>
    </source>
</evidence>
<feature type="coiled-coil region" evidence="10">
    <location>
        <begin position="67"/>
        <end position="94"/>
    </location>
</feature>
<dbReference type="SUPFAM" id="SSF55681">
    <property type="entry name" value="Class II aaRS and biotin synthetases"/>
    <property type="match status" value="1"/>
</dbReference>
<dbReference type="GO" id="GO:0004828">
    <property type="term" value="F:serine-tRNA ligase activity"/>
    <property type="evidence" value="ECO:0007669"/>
    <property type="project" value="UniProtKB-UniRule"/>
</dbReference>
<dbReference type="UniPathway" id="UPA00906">
    <property type="reaction ID" value="UER00895"/>
</dbReference>
<dbReference type="GO" id="GO:0005524">
    <property type="term" value="F:ATP binding"/>
    <property type="evidence" value="ECO:0007669"/>
    <property type="project" value="UniProtKB-UniRule"/>
</dbReference>
<dbReference type="AlphaFoldDB" id="M3BT37"/>
<keyword evidence="13" id="KW-1185">Reference proteome</keyword>
<dbReference type="RefSeq" id="WP_006134009.1">
    <property type="nucleotide sequence ID" value="NZ_AOHP01000082.1"/>
</dbReference>
<evidence type="ECO:0000256" key="5">
    <source>
        <dbReference type="ARBA" id="ARBA00022917"/>
    </source>
</evidence>
<feature type="binding site" evidence="8">
    <location>
        <position position="230"/>
    </location>
    <ligand>
        <name>L-serine</name>
        <dbReference type="ChEBI" id="CHEBI:33384"/>
    </ligand>
</feature>
<comment type="subcellular location">
    <subcellularLocation>
        <location evidence="7">Cytoplasm</location>
    </subcellularLocation>
</comment>
<dbReference type="FunFam" id="3.30.930.10:FF:000048">
    <property type="entry name" value="Serine--tRNA ligase"/>
    <property type="match status" value="1"/>
</dbReference>
<keyword evidence="3 7" id="KW-0547">Nucleotide-binding</keyword>
<keyword evidence="10" id="KW-0175">Coiled coil</keyword>
<keyword evidence="1 7" id="KW-0963">Cytoplasm</keyword>
<dbReference type="FunFam" id="1.10.287.40:FF:000004">
    <property type="entry name" value="Serine--tRNA ligase"/>
    <property type="match status" value="1"/>
</dbReference>
<proteinExistence type="inferred from homology"/>
<dbReference type="PATRIC" id="fig|1284664.3.peg.4077"/>
<dbReference type="InterPro" id="IPR015866">
    <property type="entry name" value="Ser-tRNA-synth_1_N"/>
</dbReference>
<evidence type="ECO:0000259" key="11">
    <source>
        <dbReference type="PROSITE" id="PS50862"/>
    </source>
</evidence>
<feature type="binding site" evidence="8">
    <location>
        <position position="261"/>
    </location>
    <ligand>
        <name>L-serine</name>
        <dbReference type="ChEBI" id="CHEBI:33384"/>
    </ligand>
</feature>
<protein>
    <recommendedName>
        <fullName evidence="7">Serine--tRNA ligase</fullName>
        <ecNumber evidence="7">6.1.1.11</ecNumber>
    </recommendedName>
    <alternativeName>
        <fullName evidence="7">Seryl-tRNA synthetase</fullName>
        <shortName evidence="7">SerRS</shortName>
    </alternativeName>
    <alternativeName>
        <fullName evidence="7">Seryl-tRNA(Ser/Sec) synthetase</fullName>
    </alternativeName>
</protein>
<feature type="site" description="Important for serine binding" evidence="8">
    <location>
        <position position="382"/>
    </location>
</feature>
<dbReference type="Pfam" id="PF00587">
    <property type="entry name" value="tRNA-synt_2b"/>
    <property type="match status" value="1"/>
</dbReference>
<evidence type="ECO:0000256" key="7">
    <source>
        <dbReference type="HAMAP-Rule" id="MF_00176"/>
    </source>
</evidence>
<evidence type="ECO:0000313" key="13">
    <source>
        <dbReference type="Proteomes" id="UP000011732"/>
    </source>
</evidence>